<protein>
    <submittedName>
        <fullName evidence="1">Uncharacterized protein</fullName>
    </submittedName>
</protein>
<dbReference type="EMBL" id="LR797384">
    <property type="protein sequence ID" value="CAB4212932.1"/>
    <property type="molecule type" value="Genomic_DNA"/>
</dbReference>
<evidence type="ECO:0000313" key="2">
    <source>
        <dbReference type="EMBL" id="CAB4212932.1"/>
    </source>
</evidence>
<evidence type="ECO:0000313" key="3">
    <source>
        <dbReference type="EMBL" id="CAB5228339.1"/>
    </source>
</evidence>
<sequence length="133" mass="15009">MNDNPTPTPKPANDAWLLEMIQKGEQFQTEKERAATRLLSALAAYVKDTSQADAMTAELYRFAAGPLACAVWIYSPGDVMENHEAAALTYDDAADINANVVHDDCIYDTMNEQFREHVRTHLRLNRPHTHRHA</sequence>
<dbReference type="EMBL" id="LR798388">
    <property type="protein sequence ID" value="CAB5228339.1"/>
    <property type="molecule type" value="Genomic_DNA"/>
</dbReference>
<reference evidence="1" key="1">
    <citation type="submission" date="2020-05" db="EMBL/GenBank/DDBJ databases">
        <authorList>
            <person name="Chiriac C."/>
            <person name="Salcher M."/>
            <person name="Ghai R."/>
            <person name="Kavagutti S V."/>
        </authorList>
    </citation>
    <scope>NUCLEOTIDE SEQUENCE</scope>
</reference>
<evidence type="ECO:0000313" key="1">
    <source>
        <dbReference type="EMBL" id="CAB4183180.1"/>
    </source>
</evidence>
<proteinExistence type="predicted"/>
<dbReference type="EMBL" id="LR797027">
    <property type="protein sequence ID" value="CAB4183180.1"/>
    <property type="molecule type" value="Genomic_DNA"/>
</dbReference>
<gene>
    <name evidence="1" type="ORF">UFOVP1086_43</name>
    <name evidence="2" type="ORF">UFOVP1440_43</name>
    <name evidence="3" type="ORF">UFOVP1533_43</name>
</gene>
<organism evidence="1">
    <name type="scientific">uncultured Caudovirales phage</name>
    <dbReference type="NCBI Taxonomy" id="2100421"/>
    <lineage>
        <taxon>Viruses</taxon>
        <taxon>Duplodnaviria</taxon>
        <taxon>Heunggongvirae</taxon>
        <taxon>Uroviricota</taxon>
        <taxon>Caudoviricetes</taxon>
        <taxon>Peduoviridae</taxon>
        <taxon>Maltschvirus</taxon>
        <taxon>Maltschvirus maltsch</taxon>
    </lineage>
</organism>
<name>A0A6J5QEP3_9CAUD</name>
<accession>A0A6J5QEP3</accession>